<name>A0A382PTM8_9ZZZZ</name>
<gene>
    <name evidence="1" type="ORF">METZ01_LOCUS329607</name>
</gene>
<reference evidence="1" key="1">
    <citation type="submission" date="2018-05" db="EMBL/GenBank/DDBJ databases">
        <authorList>
            <person name="Lanie J.A."/>
            <person name="Ng W.-L."/>
            <person name="Kazmierczak K.M."/>
            <person name="Andrzejewski T.M."/>
            <person name="Davidsen T.M."/>
            <person name="Wayne K.J."/>
            <person name="Tettelin H."/>
            <person name="Glass J.I."/>
            <person name="Rusch D."/>
            <person name="Podicherti R."/>
            <person name="Tsui H.-C.T."/>
            <person name="Winkler M.E."/>
        </authorList>
    </citation>
    <scope>NUCLEOTIDE SEQUENCE</scope>
</reference>
<protein>
    <submittedName>
        <fullName evidence="1">Uncharacterized protein</fullName>
    </submittedName>
</protein>
<evidence type="ECO:0000313" key="1">
    <source>
        <dbReference type="EMBL" id="SVC76753.1"/>
    </source>
</evidence>
<dbReference type="EMBL" id="UINC01109735">
    <property type="protein sequence ID" value="SVC76753.1"/>
    <property type="molecule type" value="Genomic_DNA"/>
</dbReference>
<organism evidence="1">
    <name type="scientific">marine metagenome</name>
    <dbReference type="NCBI Taxonomy" id="408172"/>
    <lineage>
        <taxon>unclassified sequences</taxon>
        <taxon>metagenomes</taxon>
        <taxon>ecological metagenomes</taxon>
    </lineage>
</organism>
<dbReference type="AlphaFoldDB" id="A0A382PTM8"/>
<proteinExistence type="predicted"/>
<accession>A0A382PTM8</accession>
<sequence length="61" mass="6281">MLVNEPGIGKTRLAQNLLPTAGGGEILMVRGTARHAPALELLGDKTGDVVSALRGNQSFAP</sequence>